<sequence length="135" mass="13967">MLGLGPARRTAVSSLRGVLRRGESLHEIEIAPPQSPHSATPKRERRHTPSGTPSGNVRSGGAGRARTAPTRRGEAADVCLLPHGVHSGFSDSRPASPPRKISQRAVARTHSPSESSLPSSPGRGGGALPVQLGVV</sequence>
<evidence type="ECO:0000313" key="2">
    <source>
        <dbReference type="EMBL" id="CAE0117941.1"/>
    </source>
</evidence>
<evidence type="ECO:0000256" key="1">
    <source>
        <dbReference type="SAM" id="MobiDB-lite"/>
    </source>
</evidence>
<name>A0A7S3AZI2_9EUKA</name>
<dbReference type="EMBL" id="HBHX01033527">
    <property type="protein sequence ID" value="CAE0117941.1"/>
    <property type="molecule type" value="Transcribed_RNA"/>
</dbReference>
<dbReference type="AlphaFoldDB" id="A0A7S3AZI2"/>
<protein>
    <submittedName>
        <fullName evidence="2">Uncharacterized protein</fullName>
    </submittedName>
</protein>
<feature type="region of interest" description="Disordered" evidence="1">
    <location>
        <begin position="1"/>
        <end position="135"/>
    </location>
</feature>
<gene>
    <name evidence="2" type="ORF">HERI1096_LOCUS18640</name>
</gene>
<proteinExistence type="predicted"/>
<feature type="compositionally biased region" description="Basic and acidic residues" evidence="1">
    <location>
        <begin position="20"/>
        <end position="29"/>
    </location>
</feature>
<organism evidence="2">
    <name type="scientific">Haptolina ericina</name>
    <dbReference type="NCBI Taxonomy" id="156174"/>
    <lineage>
        <taxon>Eukaryota</taxon>
        <taxon>Haptista</taxon>
        <taxon>Haptophyta</taxon>
        <taxon>Prymnesiophyceae</taxon>
        <taxon>Prymnesiales</taxon>
        <taxon>Prymnesiaceae</taxon>
        <taxon>Haptolina</taxon>
    </lineage>
</organism>
<feature type="compositionally biased region" description="Low complexity" evidence="1">
    <location>
        <begin position="112"/>
        <end position="121"/>
    </location>
</feature>
<reference evidence="2" key="1">
    <citation type="submission" date="2021-01" db="EMBL/GenBank/DDBJ databases">
        <authorList>
            <person name="Corre E."/>
            <person name="Pelletier E."/>
            <person name="Niang G."/>
            <person name="Scheremetjew M."/>
            <person name="Finn R."/>
            <person name="Kale V."/>
            <person name="Holt S."/>
            <person name="Cochrane G."/>
            <person name="Meng A."/>
            <person name="Brown T."/>
            <person name="Cohen L."/>
        </authorList>
    </citation>
    <scope>NUCLEOTIDE SEQUENCE</scope>
    <source>
        <strain evidence="2">CCMP281</strain>
    </source>
</reference>
<accession>A0A7S3AZI2</accession>